<proteinExistence type="inferred from homology"/>
<dbReference type="InterPro" id="IPR005017">
    <property type="entry name" value="OMPP1/FadL/TodX"/>
</dbReference>
<dbReference type="PANTHER" id="PTHR35093">
    <property type="entry name" value="OUTER MEMBRANE PROTEIN NMB0088-RELATED"/>
    <property type="match status" value="1"/>
</dbReference>
<feature type="signal peptide" evidence="8">
    <location>
        <begin position="1"/>
        <end position="16"/>
    </location>
</feature>
<reference evidence="9 10" key="1">
    <citation type="submission" date="2020-07" db="EMBL/GenBank/DDBJ databases">
        <title>Transfer of Campylobacter canadensis to the novel genus Avispirillum gen. nov., that also includes two novel species recovered from migratory waterfowl: Avispirillum anseris sp. nov. and Avispirillum brantae sp. nov.</title>
        <authorList>
            <person name="Miller W.G."/>
            <person name="Chapman M.H."/>
            <person name="Yee E."/>
            <person name="Inglis G.D."/>
        </authorList>
    </citation>
    <scope>NUCLEOTIDE SEQUENCE [LARGE SCALE GENOMIC DNA]</scope>
    <source>
        <strain evidence="9 10">L283</strain>
    </source>
</reference>
<dbReference type="Proteomes" id="UP000786183">
    <property type="component" value="Unassembled WGS sequence"/>
</dbReference>
<evidence type="ECO:0000256" key="1">
    <source>
        <dbReference type="ARBA" id="ARBA00004571"/>
    </source>
</evidence>
<evidence type="ECO:0000256" key="7">
    <source>
        <dbReference type="ARBA" id="ARBA00023237"/>
    </source>
</evidence>
<keyword evidence="6" id="KW-0472">Membrane</keyword>
<evidence type="ECO:0000256" key="2">
    <source>
        <dbReference type="ARBA" id="ARBA00008163"/>
    </source>
</evidence>
<evidence type="ECO:0000313" key="10">
    <source>
        <dbReference type="Proteomes" id="UP000786183"/>
    </source>
</evidence>
<dbReference type="RefSeq" id="WP_224325390.1">
    <property type="nucleotide sequence ID" value="NZ_JACGBB010000011.1"/>
</dbReference>
<feature type="chain" id="PRO_5045641192" evidence="8">
    <location>
        <begin position="17"/>
        <end position="538"/>
    </location>
</feature>
<keyword evidence="10" id="KW-1185">Reference proteome</keyword>
<evidence type="ECO:0000256" key="3">
    <source>
        <dbReference type="ARBA" id="ARBA00022452"/>
    </source>
</evidence>
<keyword evidence="3" id="KW-1134">Transmembrane beta strand</keyword>
<comment type="similarity">
    <text evidence="2">Belongs to the OmpP1/FadL family.</text>
</comment>
<dbReference type="Pfam" id="PF03349">
    <property type="entry name" value="Toluene_X"/>
    <property type="match status" value="1"/>
</dbReference>
<sequence>MKKILLSCIASSFLLASNYRIVNLSSDAIALSGANLAKSYGADAAVINPANMAFLGQDAQLDLSLNYYHIHGSKYTDEYRQESKAQGKEYLNAKDGRGSNFNFGMPELSFVLPLNEEHYLGFAAYTDFDAVYGWEGNYAQSLVKKLDMRGGTLALSYAYKVTDEYSLAFSLFANHTKLKFYNTKDNALNQDYPNNPKPNNGTYTPHWVYDASFKANNNIKFGFKTALTYVPNYLDNKFRFSLVYKSAYNNDFEGDLNVRILTWGMFDFVKNTMAANPSLVTSKLPQALVPILQAALQYFQTNPEDFLKNYMTYNGNANINLLYPASLNVGFAYEYDKHDFLLNLGYTFWSKFNGINLNAQVPELSAEDMKKIVTASQTLAAANAAANGAAAAASGAASGASQAIQALLADEKIKSYLLATMLNQNLDTKWKDTLLISLGYRYKYNDDLALMFGFQTENTPISRRDVTFLSKDSRVFMYSLGADYKYNKNLSFQSALAYQAYADIGLENNAVDDILIKAKGQFKDQYNIIFNMGLKYKF</sequence>
<evidence type="ECO:0000256" key="4">
    <source>
        <dbReference type="ARBA" id="ARBA00022692"/>
    </source>
</evidence>
<name>A0ABS7WUH6_9BACT</name>
<evidence type="ECO:0000313" key="9">
    <source>
        <dbReference type="EMBL" id="MBZ7987605.1"/>
    </source>
</evidence>
<gene>
    <name evidence="9" type="ORF">AVCANL283_05765</name>
</gene>
<evidence type="ECO:0000256" key="6">
    <source>
        <dbReference type="ARBA" id="ARBA00023136"/>
    </source>
</evidence>
<comment type="caution">
    <text evidence="9">The sequence shown here is derived from an EMBL/GenBank/DDBJ whole genome shotgun (WGS) entry which is preliminary data.</text>
</comment>
<evidence type="ECO:0000256" key="5">
    <source>
        <dbReference type="ARBA" id="ARBA00022729"/>
    </source>
</evidence>
<dbReference type="Gene3D" id="2.40.160.60">
    <property type="entry name" value="Outer membrane protein transport protein (OMPP1/FadL/TodX)"/>
    <property type="match status" value="1"/>
</dbReference>
<dbReference type="SUPFAM" id="SSF56935">
    <property type="entry name" value="Porins"/>
    <property type="match status" value="1"/>
</dbReference>
<protein>
    <submittedName>
        <fullName evidence="9">Outer membrane protein transport protein</fullName>
    </submittedName>
</protein>
<evidence type="ECO:0000256" key="8">
    <source>
        <dbReference type="SAM" id="SignalP"/>
    </source>
</evidence>
<organism evidence="9 10">
    <name type="scientific">Campylobacter canadensis</name>
    <dbReference type="NCBI Taxonomy" id="449520"/>
    <lineage>
        <taxon>Bacteria</taxon>
        <taxon>Pseudomonadati</taxon>
        <taxon>Campylobacterota</taxon>
        <taxon>Epsilonproteobacteria</taxon>
        <taxon>Campylobacterales</taxon>
        <taxon>Campylobacteraceae</taxon>
        <taxon>Campylobacter</taxon>
    </lineage>
</organism>
<dbReference type="EMBL" id="JACGBB010000011">
    <property type="protein sequence ID" value="MBZ7987605.1"/>
    <property type="molecule type" value="Genomic_DNA"/>
</dbReference>
<keyword evidence="7" id="KW-0998">Cell outer membrane</keyword>
<comment type="subcellular location">
    <subcellularLocation>
        <location evidence="1">Cell outer membrane</location>
        <topology evidence="1">Multi-pass membrane protein</topology>
    </subcellularLocation>
</comment>
<keyword evidence="5 8" id="KW-0732">Signal</keyword>
<keyword evidence="4" id="KW-0812">Transmembrane</keyword>
<accession>A0ABS7WUH6</accession>
<dbReference type="PANTHER" id="PTHR35093:SF8">
    <property type="entry name" value="OUTER MEMBRANE PROTEIN NMB0088-RELATED"/>
    <property type="match status" value="1"/>
</dbReference>